<feature type="non-terminal residue" evidence="1">
    <location>
        <position position="1"/>
    </location>
</feature>
<protein>
    <submittedName>
        <fullName evidence="1">Uncharacterized protein</fullName>
    </submittedName>
</protein>
<proteinExistence type="predicted"/>
<reference evidence="1" key="1">
    <citation type="journal article" date="2015" name="Nature">
        <title>Complex archaea that bridge the gap between prokaryotes and eukaryotes.</title>
        <authorList>
            <person name="Spang A."/>
            <person name="Saw J.H."/>
            <person name="Jorgensen S.L."/>
            <person name="Zaremba-Niedzwiedzka K."/>
            <person name="Martijn J."/>
            <person name="Lind A.E."/>
            <person name="van Eijk R."/>
            <person name="Schleper C."/>
            <person name="Guy L."/>
            <person name="Ettema T.J."/>
        </authorList>
    </citation>
    <scope>NUCLEOTIDE SEQUENCE</scope>
</reference>
<evidence type="ECO:0000313" key="1">
    <source>
        <dbReference type="EMBL" id="KKK81493.1"/>
    </source>
</evidence>
<comment type="caution">
    <text evidence="1">The sequence shown here is derived from an EMBL/GenBank/DDBJ whole genome shotgun (WGS) entry which is preliminary data.</text>
</comment>
<dbReference type="EMBL" id="LAZR01053099">
    <property type="protein sequence ID" value="KKK81493.1"/>
    <property type="molecule type" value="Genomic_DNA"/>
</dbReference>
<sequence length="58" mass="6551">QGGKLVTGIAYAGIKHLTVSRGGYEDLGFNIRFDKERDLFVAYFNAKDISNNNRFSYC</sequence>
<organism evidence="1">
    <name type="scientific">marine sediment metagenome</name>
    <dbReference type="NCBI Taxonomy" id="412755"/>
    <lineage>
        <taxon>unclassified sequences</taxon>
        <taxon>metagenomes</taxon>
        <taxon>ecological metagenomes</taxon>
    </lineage>
</organism>
<dbReference type="AlphaFoldDB" id="A0A0F8YJC5"/>
<name>A0A0F8YJC5_9ZZZZ</name>
<gene>
    <name evidence="1" type="ORF">LCGC14_2812900</name>
</gene>
<accession>A0A0F8YJC5</accession>